<feature type="domain" description="Heterokaryon incompatibility" evidence="1">
    <location>
        <begin position="170"/>
        <end position="338"/>
    </location>
</feature>
<proteinExistence type="predicted"/>
<evidence type="ECO:0000313" key="2">
    <source>
        <dbReference type="EMBL" id="KAF2659050.1"/>
    </source>
</evidence>
<sequence>MVCSTCNDLHPRPNPHRHGDNLSISIHDCLRSARTTSCDTCKLLADVVQHFHAEEEDQITIRPEGGPGNVLSVAIYADLDENDIILTLFVPVGHDSGHELIGSSSRVRRVLATSDDEAIFDIINGWVEECEEDHNNCSYSMTPMPTRVLDVGLDDETPFLLETEGKTSQYATLSYCWGKTSQLKTTKARLEEFKEALPLDELSLVVTDAIEICRRIYIPYLWVDALCIVQDDEEDWATEASRMCDVYSSSFLTIAAAGTPDNSLGIYSNQYFGSSQRSASFPFRGGQVYARVTPFQDHLGHPLGLNFEEQYSDRLAEKSWSLRPQELPLVRRAWTVQERILSSRVLYFTLEELWWECDSWWHCECGYAEEEKYPDDPDDEKPLARLNATQEANRGAFDWLRDPKRRVPLTLDTANHKWSTIVTMFAAGDLTYAKDKLPALAGLAQQFHRTLKDRFDVEDTYLAGMWRRNLERQLLWVVAGHIPGSKPLAHRPRGASIPTWSWMSVDGHIHYVSDEHDQDFKPRFRILEASIEPAGREWSGIIKGGKLVLEAVVVHDLMLADVPRHTRSYTVQLAIPSSGSFTLISKDTSDDVGPGPFTCVYAASMDRDKEQSDKNDECVPERIDPEAGNLFFVLKVSTDEEGAYERVGIGIAALAFMTRGLWDDAKKETVTIV</sequence>
<dbReference type="Pfam" id="PF06985">
    <property type="entry name" value="HET"/>
    <property type="match status" value="1"/>
</dbReference>
<name>A0A6A6TGM3_9PLEO</name>
<dbReference type="EMBL" id="MU004310">
    <property type="protein sequence ID" value="KAF2659050.1"/>
    <property type="molecule type" value="Genomic_DNA"/>
</dbReference>
<gene>
    <name evidence="2" type="ORF">K491DRAFT_689657</name>
</gene>
<accession>A0A6A6TGM3</accession>
<dbReference type="InterPro" id="IPR010730">
    <property type="entry name" value="HET"/>
</dbReference>
<organism evidence="2 3">
    <name type="scientific">Lophiostoma macrostomum CBS 122681</name>
    <dbReference type="NCBI Taxonomy" id="1314788"/>
    <lineage>
        <taxon>Eukaryota</taxon>
        <taxon>Fungi</taxon>
        <taxon>Dikarya</taxon>
        <taxon>Ascomycota</taxon>
        <taxon>Pezizomycotina</taxon>
        <taxon>Dothideomycetes</taxon>
        <taxon>Pleosporomycetidae</taxon>
        <taxon>Pleosporales</taxon>
        <taxon>Lophiostomataceae</taxon>
        <taxon>Lophiostoma</taxon>
    </lineage>
</organism>
<dbReference type="PANTHER" id="PTHR33112:SF16">
    <property type="entry name" value="HETEROKARYON INCOMPATIBILITY DOMAIN-CONTAINING PROTEIN"/>
    <property type="match status" value="1"/>
</dbReference>
<protein>
    <submittedName>
        <fullName evidence="2">HET-domain-containing protein</fullName>
    </submittedName>
</protein>
<dbReference type="AlphaFoldDB" id="A0A6A6TGM3"/>
<dbReference type="PANTHER" id="PTHR33112">
    <property type="entry name" value="DOMAIN PROTEIN, PUTATIVE-RELATED"/>
    <property type="match status" value="1"/>
</dbReference>
<evidence type="ECO:0000259" key="1">
    <source>
        <dbReference type="Pfam" id="PF06985"/>
    </source>
</evidence>
<dbReference type="OrthoDB" id="8300194at2759"/>
<reference evidence="2" key="1">
    <citation type="journal article" date="2020" name="Stud. Mycol.">
        <title>101 Dothideomycetes genomes: a test case for predicting lifestyles and emergence of pathogens.</title>
        <authorList>
            <person name="Haridas S."/>
            <person name="Albert R."/>
            <person name="Binder M."/>
            <person name="Bloem J."/>
            <person name="Labutti K."/>
            <person name="Salamov A."/>
            <person name="Andreopoulos B."/>
            <person name="Baker S."/>
            <person name="Barry K."/>
            <person name="Bills G."/>
            <person name="Bluhm B."/>
            <person name="Cannon C."/>
            <person name="Castanera R."/>
            <person name="Culley D."/>
            <person name="Daum C."/>
            <person name="Ezra D."/>
            <person name="Gonzalez J."/>
            <person name="Henrissat B."/>
            <person name="Kuo A."/>
            <person name="Liang C."/>
            <person name="Lipzen A."/>
            <person name="Lutzoni F."/>
            <person name="Magnuson J."/>
            <person name="Mondo S."/>
            <person name="Nolan M."/>
            <person name="Ohm R."/>
            <person name="Pangilinan J."/>
            <person name="Park H.-J."/>
            <person name="Ramirez L."/>
            <person name="Alfaro M."/>
            <person name="Sun H."/>
            <person name="Tritt A."/>
            <person name="Yoshinaga Y."/>
            <person name="Zwiers L.-H."/>
            <person name="Turgeon B."/>
            <person name="Goodwin S."/>
            <person name="Spatafora J."/>
            <person name="Crous P."/>
            <person name="Grigoriev I."/>
        </authorList>
    </citation>
    <scope>NUCLEOTIDE SEQUENCE</scope>
    <source>
        <strain evidence="2">CBS 122681</strain>
    </source>
</reference>
<keyword evidence="3" id="KW-1185">Reference proteome</keyword>
<evidence type="ECO:0000313" key="3">
    <source>
        <dbReference type="Proteomes" id="UP000799324"/>
    </source>
</evidence>
<dbReference type="Proteomes" id="UP000799324">
    <property type="component" value="Unassembled WGS sequence"/>
</dbReference>